<reference evidence="2" key="2">
    <citation type="submission" date="2015-01" db="EMBL/GenBank/DDBJ databases">
        <title>Evolutionary Origins and Diversification of the Mycorrhizal Mutualists.</title>
        <authorList>
            <consortium name="DOE Joint Genome Institute"/>
            <consortium name="Mycorrhizal Genomics Consortium"/>
            <person name="Kohler A."/>
            <person name="Kuo A."/>
            <person name="Nagy L.G."/>
            <person name="Floudas D."/>
            <person name="Copeland A."/>
            <person name="Barry K.W."/>
            <person name="Cichocki N."/>
            <person name="Veneault-Fourrey C."/>
            <person name="LaButti K."/>
            <person name="Lindquist E.A."/>
            <person name="Lipzen A."/>
            <person name="Lundell T."/>
            <person name="Morin E."/>
            <person name="Murat C."/>
            <person name="Riley R."/>
            <person name="Ohm R."/>
            <person name="Sun H."/>
            <person name="Tunlid A."/>
            <person name="Henrissat B."/>
            <person name="Grigoriev I.V."/>
            <person name="Hibbett D.S."/>
            <person name="Martin F."/>
        </authorList>
    </citation>
    <scope>NUCLEOTIDE SEQUENCE [LARGE SCALE GENOMIC DNA]</scope>
    <source>
        <strain evidence="2">Foug A</strain>
    </source>
</reference>
<dbReference type="STRING" id="1036808.A0A0C3DSC7"/>
<keyword evidence="2" id="KW-1185">Reference proteome</keyword>
<evidence type="ECO:0000313" key="1">
    <source>
        <dbReference type="EMBL" id="KIM59079.1"/>
    </source>
</evidence>
<dbReference type="InParanoid" id="A0A0C3DSC7"/>
<dbReference type="Proteomes" id="UP000053989">
    <property type="component" value="Unassembled WGS sequence"/>
</dbReference>
<sequence length="297" mass="33736">MAHPPTKQLRHPCAVLALMTPDSSCLSIPQDQRVDQRSLMPSSVSLGCSTAITDSGIPQNSVPSDKPTRQVDMLPLSPEELGEKYNKTQGRMPTTFLHSKLNSQFGVGWARHIHPEGAKVTEHSQGVLTRCDLRTDQELHGRITQYSSWLYDQLWQYPNLPQFHHLELVIEIVPKSQDAEDCQYYFVDHSRRVVFWLCEYKPSPIYHHVEGVQAEGHIELAIETQYWLHCELFPHITLDVAICQPLREILIHSISEAVLSDSPLAPYPAADLQQLLDLTSNITLQVKMPLYRAPVCM</sequence>
<gene>
    <name evidence="1" type="ORF">SCLCIDRAFT_1037766</name>
</gene>
<reference evidence="1 2" key="1">
    <citation type="submission" date="2014-04" db="EMBL/GenBank/DDBJ databases">
        <authorList>
            <consortium name="DOE Joint Genome Institute"/>
            <person name="Kuo A."/>
            <person name="Kohler A."/>
            <person name="Nagy L.G."/>
            <person name="Floudas D."/>
            <person name="Copeland A."/>
            <person name="Barry K.W."/>
            <person name="Cichocki N."/>
            <person name="Veneault-Fourrey C."/>
            <person name="LaButti K."/>
            <person name="Lindquist E.A."/>
            <person name="Lipzen A."/>
            <person name="Lundell T."/>
            <person name="Morin E."/>
            <person name="Murat C."/>
            <person name="Sun H."/>
            <person name="Tunlid A."/>
            <person name="Henrissat B."/>
            <person name="Grigoriev I.V."/>
            <person name="Hibbett D.S."/>
            <person name="Martin F."/>
            <person name="Nordberg H.P."/>
            <person name="Cantor M.N."/>
            <person name="Hua S.X."/>
        </authorList>
    </citation>
    <scope>NUCLEOTIDE SEQUENCE [LARGE SCALE GENOMIC DNA]</scope>
    <source>
        <strain evidence="1 2">Foug A</strain>
    </source>
</reference>
<accession>A0A0C3DSC7</accession>
<name>A0A0C3DSC7_9AGAM</name>
<organism evidence="1 2">
    <name type="scientific">Scleroderma citrinum Foug A</name>
    <dbReference type="NCBI Taxonomy" id="1036808"/>
    <lineage>
        <taxon>Eukaryota</taxon>
        <taxon>Fungi</taxon>
        <taxon>Dikarya</taxon>
        <taxon>Basidiomycota</taxon>
        <taxon>Agaricomycotina</taxon>
        <taxon>Agaricomycetes</taxon>
        <taxon>Agaricomycetidae</taxon>
        <taxon>Boletales</taxon>
        <taxon>Sclerodermatineae</taxon>
        <taxon>Sclerodermataceae</taxon>
        <taxon>Scleroderma</taxon>
    </lineage>
</organism>
<protein>
    <submittedName>
        <fullName evidence="1">Uncharacterized protein</fullName>
    </submittedName>
</protein>
<dbReference type="HOGENOM" id="CLU_937386_0_0_1"/>
<proteinExistence type="predicted"/>
<evidence type="ECO:0000313" key="2">
    <source>
        <dbReference type="Proteomes" id="UP000053989"/>
    </source>
</evidence>
<dbReference type="EMBL" id="KN822077">
    <property type="protein sequence ID" value="KIM59079.1"/>
    <property type="molecule type" value="Genomic_DNA"/>
</dbReference>
<dbReference type="AlphaFoldDB" id="A0A0C3DSC7"/>
<dbReference type="OrthoDB" id="2634527at2759"/>